<evidence type="ECO:0008006" key="4">
    <source>
        <dbReference type="Google" id="ProtNLM"/>
    </source>
</evidence>
<evidence type="ECO:0000256" key="1">
    <source>
        <dbReference type="SAM" id="MobiDB-lite"/>
    </source>
</evidence>
<evidence type="ECO:0000313" key="2">
    <source>
        <dbReference type="EMBL" id="PPQ95996.1"/>
    </source>
</evidence>
<organism evidence="2 3">
    <name type="scientific">Gymnopilus dilepis</name>
    <dbReference type="NCBI Taxonomy" id="231916"/>
    <lineage>
        <taxon>Eukaryota</taxon>
        <taxon>Fungi</taxon>
        <taxon>Dikarya</taxon>
        <taxon>Basidiomycota</taxon>
        <taxon>Agaricomycotina</taxon>
        <taxon>Agaricomycetes</taxon>
        <taxon>Agaricomycetidae</taxon>
        <taxon>Agaricales</taxon>
        <taxon>Agaricineae</taxon>
        <taxon>Hymenogastraceae</taxon>
        <taxon>Gymnopilus</taxon>
    </lineage>
</organism>
<evidence type="ECO:0000313" key="3">
    <source>
        <dbReference type="Proteomes" id="UP000284706"/>
    </source>
</evidence>
<gene>
    <name evidence="2" type="ORF">CVT26_016211</name>
</gene>
<name>A0A409XZ16_9AGAR</name>
<keyword evidence="3" id="KW-1185">Reference proteome</keyword>
<feature type="region of interest" description="Disordered" evidence="1">
    <location>
        <begin position="110"/>
        <end position="247"/>
    </location>
</feature>
<reference evidence="2 3" key="1">
    <citation type="journal article" date="2018" name="Evol. Lett.">
        <title>Horizontal gene cluster transfer increased hallucinogenic mushroom diversity.</title>
        <authorList>
            <person name="Reynolds H.T."/>
            <person name="Vijayakumar V."/>
            <person name="Gluck-Thaler E."/>
            <person name="Korotkin H.B."/>
            <person name="Matheny P.B."/>
            <person name="Slot J.C."/>
        </authorList>
    </citation>
    <scope>NUCLEOTIDE SEQUENCE [LARGE SCALE GENOMIC DNA]</scope>
    <source>
        <strain evidence="2 3">SRW20</strain>
    </source>
</reference>
<dbReference type="Proteomes" id="UP000284706">
    <property type="component" value="Unassembled WGS sequence"/>
</dbReference>
<dbReference type="AlphaFoldDB" id="A0A409XZ16"/>
<dbReference type="InParanoid" id="A0A409XZ16"/>
<protein>
    <recommendedName>
        <fullName evidence="4">Zn(2)-C6 fungal-type domain-containing protein</fullName>
    </recommendedName>
</protein>
<feature type="compositionally biased region" description="Basic and acidic residues" evidence="1">
    <location>
        <begin position="207"/>
        <end position="218"/>
    </location>
</feature>
<accession>A0A409XZ16</accession>
<dbReference type="EMBL" id="NHYE01001401">
    <property type="protein sequence ID" value="PPQ95996.1"/>
    <property type="molecule type" value="Genomic_DNA"/>
</dbReference>
<proteinExistence type="predicted"/>
<feature type="region of interest" description="Disordered" evidence="1">
    <location>
        <begin position="409"/>
        <end position="443"/>
    </location>
</feature>
<comment type="caution">
    <text evidence="2">The sequence shown here is derived from an EMBL/GenBank/DDBJ whole genome shotgun (WGS) entry which is preliminary data.</text>
</comment>
<sequence>MSEPPKFLPSQAAQVSRAVEAYERKFRAALDNDTTWVLKWRELWNAFPNLMDALSGCNLPGIFLVNKLGPVIEKHRKQNAVPDRNTIREIVDDFDLSFFDYPAVQHPLNSDVNQQATTQKKQKSKAMDNGQVEDKIDVVIKKKGQAQTRNTRGRKDQQTAPAKEIVDSLEQTGEDKGGKGGQSKATRRAGVIQTRALTGRAANVRTHAHDTKHGKDAARSQAHSQFRLRSPDAASDAAGSEKQFHPLPDPQIAADPSCKQCSEAGRTCLLDPGAKYRRACWWCSKKKSKCSFSLNFLNHPETSMVPKSLKTDDLLVEPDAIQQHYLEENVMLRQELSRLKLLMLRFFEDYDEHEKELLHHVGDVIKVAVSNQLAVHRGQIKLREEAQSIGPDGARGKPLLSESGGLVNARSISQDERTDGSPLSNVDALQMTGKRGHPFDDDDDEVFAAKKKVRNL</sequence>